<dbReference type="InterPro" id="IPR027417">
    <property type="entry name" value="P-loop_NTPase"/>
</dbReference>
<keyword evidence="2 5" id="KW-0547">Nucleotide-binding</keyword>
<dbReference type="FunCoup" id="A0A136J2E4">
    <property type="interactions" value="336"/>
</dbReference>
<dbReference type="GO" id="GO:0046033">
    <property type="term" value="P:AMP metabolic process"/>
    <property type="evidence" value="ECO:0007669"/>
    <property type="project" value="UniProtKB-UniRule"/>
</dbReference>
<evidence type="ECO:0000256" key="5">
    <source>
        <dbReference type="HAMAP-Rule" id="MF_03169"/>
    </source>
</evidence>
<evidence type="ECO:0000259" key="6">
    <source>
        <dbReference type="Pfam" id="PF05191"/>
    </source>
</evidence>
<dbReference type="Proteomes" id="UP000070501">
    <property type="component" value="Unassembled WGS sequence"/>
</dbReference>
<feature type="binding site" evidence="5">
    <location>
        <position position="43"/>
    </location>
    <ligand>
        <name>AMP</name>
        <dbReference type="ChEBI" id="CHEBI:456215"/>
    </ligand>
</feature>
<dbReference type="GO" id="GO:0005525">
    <property type="term" value="F:GTP binding"/>
    <property type="evidence" value="ECO:0007669"/>
    <property type="project" value="UniProtKB-KW"/>
</dbReference>
<feature type="region of interest" description="LID" evidence="5">
    <location>
        <begin position="188"/>
        <end position="225"/>
    </location>
</feature>
<evidence type="ECO:0000256" key="2">
    <source>
        <dbReference type="ARBA" id="ARBA00022741"/>
    </source>
</evidence>
<feature type="binding site" evidence="5">
    <location>
        <begin position="64"/>
        <end position="66"/>
    </location>
    <ligand>
        <name>AMP</name>
        <dbReference type="ChEBI" id="CHEBI:456215"/>
    </ligand>
</feature>
<evidence type="ECO:0000313" key="7">
    <source>
        <dbReference type="EMBL" id="KXJ91411.1"/>
    </source>
</evidence>
<feature type="binding site" evidence="5">
    <location>
        <begin position="198"/>
        <end position="199"/>
    </location>
    <ligand>
        <name>GTP</name>
        <dbReference type="ChEBI" id="CHEBI:37565"/>
    </ligand>
</feature>
<accession>A0A136J2E4</accession>
<keyword evidence="7" id="KW-0378">Hydrolase</keyword>
<dbReference type="PROSITE" id="PS00113">
    <property type="entry name" value="ADENYLATE_KINASE"/>
    <property type="match status" value="1"/>
</dbReference>
<dbReference type="PANTHER" id="PTHR23359">
    <property type="entry name" value="NUCLEOTIDE KINASE"/>
    <property type="match status" value="1"/>
</dbReference>
<dbReference type="GO" id="GO:0016787">
    <property type="term" value="F:hydrolase activity"/>
    <property type="evidence" value="ECO:0007669"/>
    <property type="project" value="UniProtKB-KW"/>
</dbReference>
<feature type="domain" description="Adenylate kinase active site lid" evidence="6">
    <location>
        <begin position="189"/>
        <end position="224"/>
    </location>
</feature>
<keyword evidence="5" id="KW-0342">GTP-binding</keyword>
<dbReference type="GO" id="GO:0046041">
    <property type="term" value="P:ITP metabolic process"/>
    <property type="evidence" value="ECO:0007669"/>
    <property type="project" value="UniProtKB-UniRule"/>
</dbReference>
<reference evidence="8" key="1">
    <citation type="submission" date="2016-02" db="EMBL/GenBank/DDBJ databases">
        <title>Draft genome sequence of Microdochium bolleyi, a fungal endophyte of beachgrass.</title>
        <authorList>
            <consortium name="DOE Joint Genome Institute"/>
            <person name="David A.S."/>
            <person name="May G."/>
            <person name="Haridas S."/>
            <person name="Lim J."/>
            <person name="Wang M."/>
            <person name="Labutti K."/>
            <person name="Lipzen A."/>
            <person name="Barry K."/>
            <person name="Grigoriev I.V."/>
        </authorList>
    </citation>
    <scope>NUCLEOTIDE SEQUENCE [LARGE SCALE GENOMIC DNA]</scope>
    <source>
        <strain evidence="8">J235TASD1</strain>
    </source>
</reference>
<comment type="domain">
    <text evidence="5">Consists of three domains, a large central CORE domain and two small peripheral domains, NMPbind and LID, which undergo movements during catalysis. The LID domain closes over the site of phosphoryl transfer upon GTP binding. Assembling and dissambling the active center during each catalytic cycle provides an effective means to prevent GTP hydrolysis.</text>
</comment>
<dbReference type="AlphaFoldDB" id="A0A136J2E4"/>
<feature type="binding site" evidence="5">
    <location>
        <begin position="16"/>
        <end position="21"/>
    </location>
    <ligand>
        <name>GTP</name>
        <dbReference type="ChEBI" id="CHEBI:37565"/>
    </ligand>
</feature>
<evidence type="ECO:0000256" key="4">
    <source>
        <dbReference type="ARBA" id="ARBA00023128"/>
    </source>
</evidence>
<evidence type="ECO:0000313" key="8">
    <source>
        <dbReference type="Proteomes" id="UP000070501"/>
    </source>
</evidence>
<dbReference type="EMBL" id="KQ964250">
    <property type="protein sequence ID" value="KXJ91411.1"/>
    <property type="molecule type" value="Genomic_DNA"/>
</dbReference>
<dbReference type="GO" id="GO:0046039">
    <property type="term" value="P:GTP metabolic process"/>
    <property type="evidence" value="ECO:0007669"/>
    <property type="project" value="UniProtKB-UniRule"/>
</dbReference>
<keyword evidence="4 5" id="KW-0496">Mitochondrion</keyword>
<dbReference type="HAMAP" id="MF_00235">
    <property type="entry name" value="Adenylate_kinase_Adk"/>
    <property type="match status" value="1"/>
</dbReference>
<dbReference type="InParanoid" id="A0A136J2E4"/>
<dbReference type="InterPro" id="IPR028586">
    <property type="entry name" value="AK3/Ak4_mitochondrial"/>
</dbReference>
<comment type="subunit">
    <text evidence="5">Monomer.</text>
</comment>
<feature type="region of interest" description="NMPbind" evidence="5">
    <location>
        <begin position="37"/>
        <end position="66"/>
    </location>
</feature>
<dbReference type="PRINTS" id="PR00094">
    <property type="entry name" value="ADENYLTKNASE"/>
</dbReference>
<dbReference type="GO" id="GO:0046899">
    <property type="term" value="F:nucleoside triphosphate adenylate kinase activity"/>
    <property type="evidence" value="ECO:0007669"/>
    <property type="project" value="UniProtKB-UniRule"/>
</dbReference>
<protein>
    <recommendedName>
        <fullName evidence="5">GTP:AMP phosphotransferase, mitochondrial</fullName>
        <ecNumber evidence="5">2.7.4.10</ecNumber>
    </recommendedName>
    <alternativeName>
        <fullName evidence="5">Adenylate kinase 3</fullName>
        <shortName evidence="5">AK 3</shortName>
    </alternativeName>
</protein>
<dbReference type="Pfam" id="PF05191">
    <property type="entry name" value="ADK_lid"/>
    <property type="match status" value="1"/>
</dbReference>
<proteinExistence type="inferred from homology"/>
<dbReference type="EC" id="2.7.4.10" evidence="5"/>
<feature type="binding site" evidence="5">
    <location>
        <position position="159"/>
    </location>
    <ligand>
        <name>AMP</name>
        <dbReference type="ChEBI" id="CHEBI:456215"/>
    </ligand>
</feature>
<dbReference type="GO" id="GO:0004017">
    <property type="term" value="F:AMP kinase activity"/>
    <property type="evidence" value="ECO:0007669"/>
    <property type="project" value="InterPro"/>
</dbReference>
<comment type="subcellular location">
    <subcellularLocation>
        <location evidence="5">Mitochondrion matrix</location>
    </subcellularLocation>
</comment>
<dbReference type="GO" id="GO:0005759">
    <property type="term" value="C:mitochondrial matrix"/>
    <property type="evidence" value="ECO:0007669"/>
    <property type="project" value="UniProtKB-SubCell"/>
</dbReference>
<feature type="binding site" evidence="5">
    <location>
        <position position="38"/>
    </location>
    <ligand>
        <name>AMP</name>
        <dbReference type="ChEBI" id="CHEBI:456215"/>
    </ligand>
</feature>
<keyword evidence="1 5" id="KW-0808">Transferase</keyword>
<feature type="binding site" evidence="5">
    <location>
        <position position="189"/>
    </location>
    <ligand>
        <name>GTP</name>
        <dbReference type="ChEBI" id="CHEBI:37565"/>
    </ligand>
</feature>
<feature type="binding site" evidence="5">
    <location>
        <position position="262"/>
    </location>
    <ligand>
        <name>GTP</name>
        <dbReference type="ChEBI" id="CHEBI:37565"/>
    </ligand>
</feature>
<dbReference type="GO" id="GO:0005524">
    <property type="term" value="F:ATP binding"/>
    <property type="evidence" value="ECO:0007669"/>
    <property type="project" value="InterPro"/>
</dbReference>
<gene>
    <name evidence="5" type="primary">ADK2</name>
    <name evidence="7" type="ORF">Micbo1qcDRAFT_163129</name>
</gene>
<dbReference type="STRING" id="196109.A0A136J2E4"/>
<dbReference type="InterPro" id="IPR033690">
    <property type="entry name" value="Adenylat_kinase_CS"/>
</dbReference>
<comment type="similarity">
    <text evidence="5">Belongs to the adenylate kinase family. AK3 subfamily.</text>
</comment>
<organism evidence="7 8">
    <name type="scientific">Microdochium bolleyi</name>
    <dbReference type="NCBI Taxonomy" id="196109"/>
    <lineage>
        <taxon>Eukaryota</taxon>
        <taxon>Fungi</taxon>
        <taxon>Dikarya</taxon>
        <taxon>Ascomycota</taxon>
        <taxon>Pezizomycotina</taxon>
        <taxon>Sordariomycetes</taxon>
        <taxon>Xylariomycetidae</taxon>
        <taxon>Xylariales</taxon>
        <taxon>Microdochiaceae</taxon>
        <taxon>Microdochium</taxon>
    </lineage>
</organism>
<dbReference type="CDD" id="cd01428">
    <property type="entry name" value="ADK"/>
    <property type="match status" value="1"/>
</dbReference>
<dbReference type="Pfam" id="PF00406">
    <property type="entry name" value="ADK"/>
    <property type="match status" value="2"/>
</dbReference>
<feature type="binding site" evidence="5">
    <location>
        <position position="222"/>
    </location>
    <ligand>
        <name>AMP</name>
        <dbReference type="ChEBI" id="CHEBI:456215"/>
    </ligand>
</feature>
<feature type="binding site" evidence="5">
    <location>
        <position position="233"/>
    </location>
    <ligand>
        <name>AMP</name>
        <dbReference type="ChEBI" id="CHEBI:456215"/>
    </ligand>
</feature>
<evidence type="ECO:0000256" key="3">
    <source>
        <dbReference type="ARBA" id="ARBA00022777"/>
    </source>
</evidence>
<keyword evidence="8" id="KW-1185">Reference proteome</keyword>
<comment type="function">
    <text evidence="5">Involved in maintaining the homeostasis of cellular nucleotides by catalyzing the interconversion of nucleoside phosphates. Has GTP:AMP phosphotransferase and ITP:AMP phosphotransferase activities.</text>
</comment>
<sequence>MRLRRAARVILVGAPGVGKGTQSERLLSRFPQLSAISSGDLLRHNVKKRTPLGIHVEKTMKSGGLVSDDLILRLITNELGHRGWLAGVQENLVAFSASGASSAQPITMAAGEPPATNGLDSLMLPLDINPNAGATLSSQASDDPAASFLLDGFPRTATQAENLDGVVPINWVVSLKTPFDVIMERISSRWVHEPSGRVYNTSFNPPKNPGYDDITGDKLVRRADDDEATYRARFKKFEETSEPLLEHYAKKGVLWEVMGMSSDEISPKLFKEFERRFA</sequence>
<dbReference type="SUPFAM" id="SSF52540">
    <property type="entry name" value="P-loop containing nucleoside triphosphate hydrolases"/>
    <property type="match status" value="1"/>
</dbReference>
<dbReference type="HAMAP" id="MF_03169">
    <property type="entry name" value="Adenylate_kinase_AK3"/>
    <property type="match status" value="1"/>
</dbReference>
<keyword evidence="3 5" id="KW-0418">Kinase</keyword>
<name>A0A136J2E4_9PEZI</name>
<feature type="binding site" evidence="5">
    <location>
        <begin position="152"/>
        <end position="155"/>
    </location>
    <ligand>
        <name>AMP</name>
        <dbReference type="ChEBI" id="CHEBI:456215"/>
    </ligand>
</feature>
<evidence type="ECO:0000256" key="1">
    <source>
        <dbReference type="ARBA" id="ARBA00022679"/>
    </source>
</evidence>
<dbReference type="InterPro" id="IPR000850">
    <property type="entry name" value="Adenylat/UMP-CMP_kin"/>
</dbReference>
<comment type="catalytic activity">
    <reaction evidence="5">
        <text>a ribonucleoside 5'-triphosphate + AMP = a ribonucleoside 5'-diphosphate + ADP</text>
        <dbReference type="Rhea" id="RHEA:13749"/>
        <dbReference type="ChEBI" id="CHEBI:57930"/>
        <dbReference type="ChEBI" id="CHEBI:61557"/>
        <dbReference type="ChEBI" id="CHEBI:456215"/>
        <dbReference type="ChEBI" id="CHEBI:456216"/>
        <dbReference type="EC" id="2.7.4.10"/>
    </reaction>
</comment>
<dbReference type="InterPro" id="IPR007862">
    <property type="entry name" value="Adenylate_kinase_lid-dom"/>
</dbReference>
<dbReference type="GO" id="GO:0006172">
    <property type="term" value="P:ADP biosynthetic process"/>
    <property type="evidence" value="ECO:0007669"/>
    <property type="project" value="UniProtKB-UniRule"/>
</dbReference>
<dbReference type="OrthoDB" id="439792at2759"/>
<dbReference type="Gene3D" id="3.40.50.300">
    <property type="entry name" value="P-loop containing nucleotide triphosphate hydrolases"/>
    <property type="match status" value="2"/>
</dbReference>